<name>A0A2S2QY83_9HEMI</name>
<accession>A0A2S2QY83</accession>
<evidence type="ECO:0000256" key="1">
    <source>
        <dbReference type="SAM" id="Phobius"/>
    </source>
</evidence>
<protein>
    <submittedName>
        <fullName evidence="2">Uncharacterized protein</fullName>
    </submittedName>
</protein>
<feature type="transmembrane region" description="Helical" evidence="1">
    <location>
        <begin position="6"/>
        <end position="25"/>
    </location>
</feature>
<evidence type="ECO:0000313" key="2">
    <source>
        <dbReference type="EMBL" id="MBY82737.1"/>
    </source>
</evidence>
<reference evidence="2" key="1">
    <citation type="submission" date="2018-04" db="EMBL/GenBank/DDBJ databases">
        <title>Transcriptome assembly of Sipha flava.</title>
        <authorList>
            <person name="Scully E.D."/>
            <person name="Geib S.M."/>
            <person name="Palmer N.A."/>
            <person name="Koch K."/>
            <person name="Bradshaw J."/>
            <person name="Heng-Moss T."/>
            <person name="Sarath G."/>
        </authorList>
    </citation>
    <scope>NUCLEOTIDE SEQUENCE</scope>
</reference>
<organism evidence="2">
    <name type="scientific">Sipha flava</name>
    <name type="common">yellow sugarcane aphid</name>
    <dbReference type="NCBI Taxonomy" id="143950"/>
    <lineage>
        <taxon>Eukaryota</taxon>
        <taxon>Metazoa</taxon>
        <taxon>Ecdysozoa</taxon>
        <taxon>Arthropoda</taxon>
        <taxon>Hexapoda</taxon>
        <taxon>Insecta</taxon>
        <taxon>Pterygota</taxon>
        <taxon>Neoptera</taxon>
        <taxon>Paraneoptera</taxon>
        <taxon>Hemiptera</taxon>
        <taxon>Sternorrhyncha</taxon>
        <taxon>Aphidomorpha</taxon>
        <taxon>Aphidoidea</taxon>
        <taxon>Aphididae</taxon>
        <taxon>Sipha</taxon>
    </lineage>
</organism>
<keyword evidence="1" id="KW-1133">Transmembrane helix</keyword>
<dbReference type="AlphaFoldDB" id="A0A2S2QY83"/>
<keyword evidence="1" id="KW-0812">Transmembrane</keyword>
<proteinExistence type="predicted"/>
<dbReference type="EMBL" id="GGMS01013534">
    <property type="protein sequence ID" value="MBY82737.1"/>
    <property type="molecule type" value="Transcribed_RNA"/>
</dbReference>
<sequence length="120" mass="13554">MYCINIHAYAYIYILLTFNSIFTAMKIVEKKNKLLSDVFESPLVSRSTLDTCVYAVSHTPSARPDSSVNAIFFSPVTNDVHQHTGRRLHDHEVPVKLTDLSHIGQHVPATADAGRRDRHH</sequence>
<keyword evidence="1" id="KW-0472">Membrane</keyword>
<gene>
    <name evidence="2" type="ORF">g.160043</name>
</gene>